<accession>A0A8V1A3A9</accession>
<evidence type="ECO:0000313" key="9">
    <source>
        <dbReference type="Ensembl" id="ENSGALP00010040368.1"/>
    </source>
</evidence>
<dbReference type="Pfam" id="PF13765">
    <property type="entry name" value="PRY"/>
    <property type="match status" value="1"/>
</dbReference>
<feature type="domain" description="RING-type" evidence="6">
    <location>
        <begin position="18"/>
        <end position="59"/>
    </location>
</feature>
<dbReference type="PANTHER" id="PTHR24103">
    <property type="entry name" value="E3 UBIQUITIN-PROTEIN LIGASE TRIM"/>
    <property type="match status" value="1"/>
</dbReference>
<dbReference type="SUPFAM" id="SSF57850">
    <property type="entry name" value="RING/U-box"/>
    <property type="match status" value="1"/>
</dbReference>
<evidence type="ECO:0000313" key="10">
    <source>
        <dbReference type="Proteomes" id="UP000000539"/>
    </source>
</evidence>
<dbReference type="Proteomes" id="UP000000539">
    <property type="component" value="Chromosome 2"/>
</dbReference>
<dbReference type="InterPro" id="IPR001841">
    <property type="entry name" value="Znf_RING"/>
</dbReference>
<reference evidence="9" key="2">
    <citation type="submission" date="2025-08" db="UniProtKB">
        <authorList>
            <consortium name="Ensembl"/>
        </authorList>
    </citation>
    <scope>IDENTIFICATION</scope>
    <source>
        <strain evidence="9">broiler</strain>
    </source>
</reference>
<dbReference type="InterPro" id="IPR017907">
    <property type="entry name" value="Znf_RING_CS"/>
</dbReference>
<evidence type="ECO:0000259" key="8">
    <source>
        <dbReference type="PROSITE" id="PS50188"/>
    </source>
</evidence>
<dbReference type="PROSITE" id="PS50188">
    <property type="entry name" value="B302_SPRY"/>
    <property type="match status" value="1"/>
</dbReference>
<keyword evidence="3" id="KW-0862">Zinc</keyword>
<dbReference type="KEGG" id="gga:420374"/>
<dbReference type="Gene3D" id="3.30.40.10">
    <property type="entry name" value="Zinc/RING finger domain, C3HC4 (zinc finger)"/>
    <property type="match status" value="1"/>
</dbReference>
<gene>
    <name evidence="9" type="primary">LOC420374</name>
</gene>
<dbReference type="OMA" id="MAMGKIW"/>
<dbReference type="FunFam" id="2.60.120.920:FF:000004">
    <property type="entry name" value="Butyrophilin subfamily 1 member A1"/>
    <property type="match status" value="1"/>
</dbReference>
<evidence type="ECO:0000256" key="1">
    <source>
        <dbReference type="ARBA" id="ARBA00022723"/>
    </source>
</evidence>
<dbReference type="Pfam" id="PF00622">
    <property type="entry name" value="SPRY"/>
    <property type="match status" value="1"/>
</dbReference>
<dbReference type="SMART" id="SM00449">
    <property type="entry name" value="SPRY"/>
    <property type="match status" value="1"/>
</dbReference>
<dbReference type="InterPro" id="IPR000315">
    <property type="entry name" value="Znf_B-box"/>
</dbReference>
<keyword evidence="5" id="KW-0175">Coiled coil</keyword>
<name>A0A8V1A3A9_CHICK</name>
<dbReference type="InterPro" id="IPR003877">
    <property type="entry name" value="SPRY_dom"/>
</dbReference>
<dbReference type="InterPro" id="IPR001870">
    <property type="entry name" value="B30.2/SPRY"/>
</dbReference>
<dbReference type="InterPro" id="IPR013320">
    <property type="entry name" value="ConA-like_dom_sf"/>
</dbReference>
<feature type="domain" description="B30.2/SPRY" evidence="8">
    <location>
        <begin position="286"/>
        <end position="473"/>
    </location>
</feature>
<dbReference type="RefSeq" id="XP_001231410.3">
    <property type="nucleotide sequence ID" value="XM_001231409.7"/>
</dbReference>
<dbReference type="PRINTS" id="PR01407">
    <property type="entry name" value="BUTYPHLNCDUF"/>
</dbReference>
<dbReference type="GeneTree" id="ENSGT01030000234669"/>
<dbReference type="InterPro" id="IPR006574">
    <property type="entry name" value="PRY"/>
</dbReference>
<dbReference type="PROSITE" id="PS50089">
    <property type="entry name" value="ZF_RING_2"/>
    <property type="match status" value="1"/>
</dbReference>
<keyword evidence="1" id="KW-0479">Metal-binding</keyword>
<dbReference type="PROSITE" id="PS50119">
    <property type="entry name" value="ZF_BBOX"/>
    <property type="match status" value="1"/>
</dbReference>
<dbReference type="SUPFAM" id="SSF57845">
    <property type="entry name" value="B-box zinc-binding domain"/>
    <property type="match status" value="1"/>
</dbReference>
<dbReference type="PROSITE" id="PS00518">
    <property type="entry name" value="ZF_RING_1"/>
    <property type="match status" value="1"/>
</dbReference>
<protein>
    <submittedName>
        <fullName evidence="9">Uncharacterized protein</fullName>
    </submittedName>
</protein>
<dbReference type="SUPFAM" id="SSF49899">
    <property type="entry name" value="Concanavalin A-like lectins/glucanases"/>
    <property type="match status" value="1"/>
</dbReference>
<evidence type="ECO:0000256" key="3">
    <source>
        <dbReference type="ARBA" id="ARBA00022833"/>
    </source>
</evidence>
<sequence>MARALQALGEQLQAEATCPLCLELFSRPVLTACGHSLCSPCAQVLLGSPPRPAACPQCRATVEPGSLRPNFPLGAVAELAAALEEAAGEEAKRPRCSEHGEALELFCQSCFQVLCPRCREEGPHCGHRTRPAEEAAKILRETLQSNLVFLEKEKEEFNPKGESRINMLMGTVASEQQKLRTAFEQLQQFLREQEGALLAQLDGAHARLSEQHREYTCRVSERGTLLEELVEEIQKKRDQPAVEFLMDVAGILDRCVEAKVPVPDPVSSELQRTVSNLCKTSERVLAVLGDFRVDLLSKMDTERVKVLLDLETASRYLTISSDCRTLQIAEGWQNLSDTPKRFTGSASVLGSQGFTAGRHYWELEVGDGNNWAVGVALESVQRKESLMMAMEKIWALRMDWDRSYTALTMPPAPLSLQEEPRRIRVHLDYEAGQVTFYNTDNMQQLLQFKVSFSEKVFPYFWLGLPGTYIKLRS</sequence>
<dbReference type="InterPro" id="IPR050143">
    <property type="entry name" value="TRIM/RBCC"/>
</dbReference>
<reference evidence="9" key="1">
    <citation type="submission" date="2020-11" db="EMBL/GenBank/DDBJ databases">
        <title>Gallus gallus (Chicken) genome, bGalGal1, GRCg7b, maternal haplotype autosomes + Z &amp; W.</title>
        <authorList>
            <person name="Warren W."/>
            <person name="Formenti G."/>
            <person name="Fedrigo O."/>
            <person name="Haase B."/>
            <person name="Mountcastle J."/>
            <person name="Balacco J."/>
            <person name="Tracey A."/>
            <person name="Schneider V."/>
            <person name="Okimoto R."/>
            <person name="Cheng H."/>
            <person name="Hawken R."/>
            <person name="Howe K."/>
            <person name="Jarvis E.D."/>
        </authorList>
    </citation>
    <scope>NUCLEOTIDE SEQUENCE [LARGE SCALE GENOMIC DNA]</scope>
    <source>
        <strain evidence="9">Broiler</strain>
    </source>
</reference>
<organism evidence="9 10">
    <name type="scientific">Gallus gallus</name>
    <name type="common">Chicken</name>
    <dbReference type="NCBI Taxonomy" id="9031"/>
    <lineage>
        <taxon>Eukaryota</taxon>
        <taxon>Metazoa</taxon>
        <taxon>Chordata</taxon>
        <taxon>Craniata</taxon>
        <taxon>Vertebrata</taxon>
        <taxon>Euteleostomi</taxon>
        <taxon>Archelosauria</taxon>
        <taxon>Archosauria</taxon>
        <taxon>Dinosauria</taxon>
        <taxon>Saurischia</taxon>
        <taxon>Theropoda</taxon>
        <taxon>Coelurosauria</taxon>
        <taxon>Aves</taxon>
        <taxon>Neognathae</taxon>
        <taxon>Galloanserae</taxon>
        <taxon>Galliformes</taxon>
        <taxon>Phasianidae</taxon>
        <taxon>Phasianinae</taxon>
        <taxon>Gallus</taxon>
    </lineage>
</organism>
<dbReference type="GO" id="GO:0008270">
    <property type="term" value="F:zinc ion binding"/>
    <property type="evidence" value="ECO:0007669"/>
    <property type="project" value="UniProtKB-KW"/>
</dbReference>
<evidence type="ECO:0000256" key="2">
    <source>
        <dbReference type="ARBA" id="ARBA00022771"/>
    </source>
</evidence>
<dbReference type="Gene3D" id="2.60.120.920">
    <property type="match status" value="1"/>
</dbReference>
<dbReference type="Ensembl" id="ENSGALT00010066102.1">
    <property type="protein sequence ID" value="ENSGALP00010040368.1"/>
    <property type="gene ID" value="ENSGALG00010027264.1"/>
</dbReference>
<proteinExistence type="predicted"/>
<dbReference type="OrthoDB" id="6270329at2759"/>
<dbReference type="InterPro" id="IPR013083">
    <property type="entry name" value="Znf_RING/FYVE/PHD"/>
</dbReference>
<dbReference type="Pfam" id="PF00643">
    <property type="entry name" value="zf-B_box"/>
    <property type="match status" value="1"/>
</dbReference>
<dbReference type="CDD" id="cd12888">
    <property type="entry name" value="SPRY_PRY_TRIM7_like"/>
    <property type="match status" value="1"/>
</dbReference>
<evidence type="ECO:0000259" key="6">
    <source>
        <dbReference type="PROSITE" id="PS50089"/>
    </source>
</evidence>
<dbReference type="Pfam" id="PF14634">
    <property type="entry name" value="zf-RING_5"/>
    <property type="match status" value="1"/>
</dbReference>
<dbReference type="SMART" id="SM00589">
    <property type="entry name" value="PRY"/>
    <property type="match status" value="1"/>
</dbReference>
<dbReference type="SMART" id="SM00184">
    <property type="entry name" value="RING"/>
    <property type="match status" value="1"/>
</dbReference>
<dbReference type="Gene3D" id="3.30.160.60">
    <property type="entry name" value="Classic Zinc Finger"/>
    <property type="match status" value="1"/>
</dbReference>
<feature type="coiled-coil region" evidence="5">
    <location>
        <begin position="133"/>
        <end position="192"/>
    </location>
</feature>
<dbReference type="GeneID" id="420374"/>
<dbReference type="InterPro" id="IPR003879">
    <property type="entry name" value="Butyrophylin_SPRY"/>
</dbReference>
<evidence type="ECO:0000256" key="4">
    <source>
        <dbReference type="PROSITE-ProRule" id="PRU00024"/>
    </source>
</evidence>
<feature type="domain" description="B box-type" evidence="7">
    <location>
        <begin position="91"/>
        <end position="132"/>
    </location>
</feature>
<dbReference type="InterPro" id="IPR043136">
    <property type="entry name" value="B30.2/SPRY_sf"/>
</dbReference>
<keyword evidence="2 4" id="KW-0863">Zinc-finger</keyword>
<dbReference type="CDD" id="cd19756">
    <property type="entry name" value="Bbox2"/>
    <property type="match status" value="1"/>
</dbReference>
<dbReference type="SMART" id="SM00336">
    <property type="entry name" value="BBOX"/>
    <property type="match status" value="1"/>
</dbReference>
<reference evidence="9" key="3">
    <citation type="submission" date="2025-09" db="UniProtKB">
        <authorList>
            <consortium name="Ensembl"/>
        </authorList>
    </citation>
    <scope>IDENTIFICATION</scope>
    <source>
        <strain evidence="9">broiler</strain>
    </source>
</reference>
<dbReference type="AlphaFoldDB" id="A0A8V1A3A9"/>
<evidence type="ECO:0000259" key="7">
    <source>
        <dbReference type="PROSITE" id="PS50119"/>
    </source>
</evidence>
<evidence type="ECO:0000256" key="5">
    <source>
        <dbReference type="SAM" id="Coils"/>
    </source>
</evidence>
<dbReference type="SMR" id="A0A8V1A3A9"/>
<keyword evidence="10" id="KW-1185">Reference proteome</keyword>